<keyword evidence="2" id="KW-1185">Reference proteome</keyword>
<evidence type="ECO:0000313" key="2">
    <source>
        <dbReference type="Proteomes" id="UP000734854"/>
    </source>
</evidence>
<name>A0A8J5C027_ZINOF</name>
<proteinExistence type="predicted"/>
<dbReference type="AlphaFoldDB" id="A0A8J5C027"/>
<dbReference type="Proteomes" id="UP000734854">
    <property type="component" value="Unassembled WGS sequence"/>
</dbReference>
<sequence>MDMDGVDRISPTNSYANLRNLGLFLAHDMGMHRTWTCQDLKSSLCKVQVRARFSTEASVEREGSSPGLVLESAVVLSRPLSHSVDAIVACFPIIWMFPQGSLLVKGSPVVFVFSADFTSLFDVFLPGELMSKVVCCGRSFFRVPGFDLSGDGSSTVLL</sequence>
<evidence type="ECO:0000313" key="1">
    <source>
        <dbReference type="EMBL" id="KAG6469416.1"/>
    </source>
</evidence>
<dbReference type="EMBL" id="JACMSC010000022">
    <property type="protein sequence ID" value="KAG6469416.1"/>
    <property type="molecule type" value="Genomic_DNA"/>
</dbReference>
<comment type="caution">
    <text evidence="1">The sequence shown here is derived from an EMBL/GenBank/DDBJ whole genome shotgun (WGS) entry which is preliminary data.</text>
</comment>
<gene>
    <name evidence="1" type="ORF">ZIOFF_074133</name>
</gene>
<protein>
    <submittedName>
        <fullName evidence="1">Uncharacterized protein</fullName>
    </submittedName>
</protein>
<reference evidence="1 2" key="1">
    <citation type="submission" date="2020-08" db="EMBL/GenBank/DDBJ databases">
        <title>Plant Genome Project.</title>
        <authorList>
            <person name="Zhang R.-G."/>
        </authorList>
    </citation>
    <scope>NUCLEOTIDE SEQUENCE [LARGE SCALE GENOMIC DNA]</scope>
    <source>
        <tissue evidence="1">Rhizome</tissue>
    </source>
</reference>
<accession>A0A8J5C027</accession>
<organism evidence="1 2">
    <name type="scientific">Zingiber officinale</name>
    <name type="common">Ginger</name>
    <name type="synonym">Amomum zingiber</name>
    <dbReference type="NCBI Taxonomy" id="94328"/>
    <lineage>
        <taxon>Eukaryota</taxon>
        <taxon>Viridiplantae</taxon>
        <taxon>Streptophyta</taxon>
        <taxon>Embryophyta</taxon>
        <taxon>Tracheophyta</taxon>
        <taxon>Spermatophyta</taxon>
        <taxon>Magnoliopsida</taxon>
        <taxon>Liliopsida</taxon>
        <taxon>Zingiberales</taxon>
        <taxon>Zingiberaceae</taxon>
        <taxon>Zingiber</taxon>
    </lineage>
</organism>